<sequence length="189" mass="20538">MERSAAPAIVDDNQCMTSSYHEINDVEGEKSAGDTSELELSLPGAKKLFNRAKNWVGDLSLEGVVAQEGQQVTYVAQDFAEKIKISSPVKDADSIDFPHDPSDLNSVINELEVEAKKLATSLDTVTENLTGILHSLSSMTLDCVFTASDGVTQLCDTADASIKVMYQVMAKCEELNKAVHPIYGLHQQM</sequence>
<protein>
    <recommendedName>
        <fullName evidence="1">BLOC-1-related complex subunit 6 C-terminal helix domain-containing protein</fullName>
    </recommendedName>
</protein>
<keyword evidence="3" id="KW-1185">Reference proteome</keyword>
<organism evidence="2 3">
    <name type="scientific">Orchesella dallaii</name>
    <dbReference type="NCBI Taxonomy" id="48710"/>
    <lineage>
        <taxon>Eukaryota</taxon>
        <taxon>Metazoa</taxon>
        <taxon>Ecdysozoa</taxon>
        <taxon>Arthropoda</taxon>
        <taxon>Hexapoda</taxon>
        <taxon>Collembola</taxon>
        <taxon>Entomobryomorpha</taxon>
        <taxon>Entomobryoidea</taxon>
        <taxon>Orchesellidae</taxon>
        <taxon>Orchesellinae</taxon>
        <taxon>Orchesella</taxon>
    </lineage>
</organism>
<proteinExistence type="predicted"/>
<reference evidence="2 3" key="1">
    <citation type="submission" date="2024-08" db="EMBL/GenBank/DDBJ databases">
        <authorList>
            <person name="Cucini C."/>
            <person name="Frati F."/>
        </authorList>
    </citation>
    <scope>NUCLEOTIDE SEQUENCE [LARGE SCALE GENOMIC DNA]</scope>
</reference>
<gene>
    <name evidence="2" type="ORF">ODALV1_LOCUS10120</name>
</gene>
<dbReference type="PANTHER" id="PTHR13440">
    <property type="entry name" value="BLOC-1 RELATED COMPLEX SUBUNIT 6"/>
    <property type="match status" value="1"/>
</dbReference>
<evidence type="ECO:0000313" key="3">
    <source>
        <dbReference type="Proteomes" id="UP001642540"/>
    </source>
</evidence>
<dbReference type="PANTHER" id="PTHR13440:SF7">
    <property type="entry name" value="BLOC-1 RELATED COMPLEX SUBUNIT 6"/>
    <property type="match status" value="1"/>
</dbReference>
<name>A0ABP1QEH6_9HEXA</name>
<comment type="caution">
    <text evidence="2">The sequence shown here is derived from an EMBL/GenBank/DDBJ whole genome shotgun (WGS) entry which is preliminary data.</text>
</comment>
<feature type="domain" description="BLOC-1-related complex subunit 6 C-terminal helix" evidence="1">
    <location>
        <begin position="106"/>
        <end position="189"/>
    </location>
</feature>
<dbReference type="Pfam" id="PF10157">
    <property type="entry name" value="BORCS6"/>
    <property type="match status" value="1"/>
</dbReference>
<dbReference type="InterPro" id="IPR046465">
    <property type="entry name" value="BORCS6_C"/>
</dbReference>
<accession>A0ABP1QEH6</accession>
<evidence type="ECO:0000313" key="2">
    <source>
        <dbReference type="EMBL" id="CAL8099023.1"/>
    </source>
</evidence>
<dbReference type="EMBL" id="CAXLJM020000031">
    <property type="protein sequence ID" value="CAL8099023.1"/>
    <property type="molecule type" value="Genomic_DNA"/>
</dbReference>
<dbReference type="Proteomes" id="UP001642540">
    <property type="component" value="Unassembled WGS sequence"/>
</dbReference>
<dbReference type="InterPro" id="IPR019314">
    <property type="entry name" value="BORCS6"/>
</dbReference>
<evidence type="ECO:0000259" key="1">
    <source>
        <dbReference type="Pfam" id="PF10157"/>
    </source>
</evidence>